<dbReference type="Proteomes" id="UP001165378">
    <property type="component" value="Unassembled WGS sequence"/>
</dbReference>
<dbReference type="RefSeq" id="WP_235055391.1">
    <property type="nucleotide sequence ID" value="NZ_JAKFHA010000018.1"/>
</dbReference>
<reference evidence="1" key="1">
    <citation type="submission" date="2022-01" db="EMBL/GenBank/DDBJ databases">
        <title>Genome-Based Taxonomic Classification of the Phylum Actinobacteria.</title>
        <authorList>
            <person name="Gao Y."/>
        </authorList>
    </citation>
    <scope>NUCLEOTIDE SEQUENCE</scope>
    <source>
        <strain evidence="1">KLBMP 8922</strain>
    </source>
</reference>
<keyword evidence="2" id="KW-1185">Reference proteome</keyword>
<evidence type="ECO:0000313" key="2">
    <source>
        <dbReference type="Proteomes" id="UP001165378"/>
    </source>
</evidence>
<dbReference type="EMBL" id="JAKFHA010000018">
    <property type="protein sequence ID" value="MCF2530729.1"/>
    <property type="molecule type" value="Genomic_DNA"/>
</dbReference>
<dbReference type="AlphaFoldDB" id="A0AA41U682"/>
<gene>
    <name evidence="1" type="ORF">LZ495_26410</name>
</gene>
<protein>
    <submittedName>
        <fullName evidence="1">RacP protein</fullName>
    </submittedName>
</protein>
<name>A0AA41U682_9ACTN</name>
<proteinExistence type="predicted"/>
<sequence>MPRASRRRGQAAERHADSIRFVLFEARPAGLTSFQLQRATELSPSQFRSGLARLRDIIAERGWPPIIWTRADGDRFGVSAEDVEQYIRGQVREQLGEIRRLVTGTVAPQLAETPRARWIGYASAMLSAIETNLDMLDTSDS</sequence>
<evidence type="ECO:0000313" key="1">
    <source>
        <dbReference type="EMBL" id="MCF2530729.1"/>
    </source>
</evidence>
<accession>A0AA41U682</accession>
<organism evidence="1 2">
    <name type="scientific">Yinghuangia soli</name>
    <dbReference type="NCBI Taxonomy" id="2908204"/>
    <lineage>
        <taxon>Bacteria</taxon>
        <taxon>Bacillati</taxon>
        <taxon>Actinomycetota</taxon>
        <taxon>Actinomycetes</taxon>
        <taxon>Kitasatosporales</taxon>
        <taxon>Streptomycetaceae</taxon>
        <taxon>Yinghuangia</taxon>
    </lineage>
</organism>
<comment type="caution">
    <text evidence="1">The sequence shown here is derived from an EMBL/GenBank/DDBJ whole genome shotgun (WGS) entry which is preliminary data.</text>
</comment>